<organism evidence="8 9">
    <name type="scientific">Furfurilactobacillus milii</name>
    <dbReference type="NCBI Taxonomy" id="2888272"/>
    <lineage>
        <taxon>Bacteria</taxon>
        <taxon>Bacillati</taxon>
        <taxon>Bacillota</taxon>
        <taxon>Bacilli</taxon>
        <taxon>Lactobacillales</taxon>
        <taxon>Lactobacillaceae</taxon>
        <taxon>Furfurilactobacillus</taxon>
    </lineage>
</organism>
<keyword evidence="6" id="KW-0812">Transmembrane</keyword>
<keyword evidence="4" id="KW-0572">Peptidoglycan-anchor</keyword>
<gene>
    <name evidence="8" type="ORF">GB993_01525</name>
</gene>
<evidence type="ECO:0000256" key="4">
    <source>
        <dbReference type="ARBA" id="ARBA00023088"/>
    </source>
</evidence>
<evidence type="ECO:0000256" key="2">
    <source>
        <dbReference type="ARBA" id="ARBA00022525"/>
    </source>
</evidence>
<dbReference type="OrthoDB" id="2296576at2"/>
<comment type="caution">
    <text evidence="8">The sequence shown here is derived from an EMBL/GenBank/DDBJ whole genome shotgun (WGS) entry which is preliminary data.</text>
</comment>
<evidence type="ECO:0000313" key="8">
    <source>
        <dbReference type="EMBL" id="MYV16209.1"/>
    </source>
</evidence>
<dbReference type="PROSITE" id="PS50847">
    <property type="entry name" value="GRAM_POS_ANCHORING"/>
    <property type="match status" value="1"/>
</dbReference>
<dbReference type="Proteomes" id="UP000449209">
    <property type="component" value="Unassembled WGS sequence"/>
</dbReference>
<evidence type="ECO:0000256" key="5">
    <source>
        <dbReference type="SAM" id="MobiDB-lite"/>
    </source>
</evidence>
<keyword evidence="1" id="KW-0134">Cell wall</keyword>
<name>A0A6N9I052_9LACO</name>
<accession>A0A6N9I052</accession>
<dbReference type="Pfam" id="PF00746">
    <property type="entry name" value="Gram_pos_anchor"/>
    <property type="match status" value="1"/>
</dbReference>
<dbReference type="Gene3D" id="2.60.120.200">
    <property type="match status" value="1"/>
</dbReference>
<protein>
    <submittedName>
        <fullName evidence="8">LPXTG cell wall anchor domain-containing protein</fullName>
    </submittedName>
</protein>
<feature type="domain" description="Gram-positive cocci surface proteins LPxTG" evidence="7">
    <location>
        <begin position="955"/>
        <end position="988"/>
    </location>
</feature>
<dbReference type="InterPro" id="IPR019931">
    <property type="entry name" value="LPXTG_anchor"/>
</dbReference>
<reference evidence="8 9" key="1">
    <citation type="journal article" date="2019" name="Appl. Environ. Microbiol.">
        <title>Genetic determinants of hydroxycinnamic acid metabolism in heterofermentative lactobacilli.</title>
        <authorList>
            <person name="Gaur G."/>
            <person name="Oh J.H."/>
            <person name="Filannino P."/>
            <person name="Gobbetti M."/>
            <person name="van Pijkeren J.P."/>
            <person name="Ganzle M.G."/>
        </authorList>
    </citation>
    <scope>NUCLEOTIDE SEQUENCE [LARGE SCALE GENOMIC DNA]</scope>
    <source>
        <strain evidence="8 9">C5</strain>
    </source>
</reference>
<dbReference type="RefSeq" id="WP_161002805.1">
    <property type="nucleotide sequence ID" value="NZ_WEZQ01000001.1"/>
</dbReference>
<evidence type="ECO:0000256" key="1">
    <source>
        <dbReference type="ARBA" id="ARBA00022512"/>
    </source>
</evidence>
<proteinExistence type="predicted"/>
<evidence type="ECO:0000259" key="7">
    <source>
        <dbReference type="PROSITE" id="PS50847"/>
    </source>
</evidence>
<feature type="transmembrane region" description="Helical" evidence="6">
    <location>
        <begin position="961"/>
        <end position="983"/>
    </location>
</feature>
<dbReference type="AlphaFoldDB" id="A0A6N9I052"/>
<sequence>MVKQLNEDGTAVRDKDDKLVFKFEHLMTVRYGGPDVNGDVAQPLTTWTIDITPWLAKKTDGSGTYEPLSFAMAASTGTHYNLQEMNYESFRYVSEAAINVKYETQDADHKLILIPKETLENPDAVTSYQIHSGIHEMYTATAPATIASNLHSSNGKQMEYVLQPAPANAHKFAEVLNPDVIFTYDLKEMSDSNLQTIRGEEYDVSTSLPITEVTQFENASLDKATRGNFVTPFPKTWTIPAGYTLVTSDSELLANKIAEKLAYTVGDNDSLSIPLTGSNQNIHVWLAPMQYGQINIKLVDKKTGKILKSIPNYWKIYANSNVDNIPPYYEDDKIDGYLPVDPNVQKFNVTPVSGQKNYDFTFYYVPSPILDFKVEGKIINTTTQLNPLGSDDLVFSPSTDFKISDTSMPESHMVTEKDNRTDDSDTITTFTLSEQKALFGDQVDNYDFSKATDIRHVFQDVPTSNFDKYNPYQTETRSYDAKPASLTVNITSSDGALNNILTVTGGTLLGKYKVSAPETVVKNGVTYKISDISPATGTYVSDKPNEVMFNYVVQPMSIQTKDIDILIGDKNYTALQNFISLTNGKIVSGNDAASREKAYDSLKVDASKVNISEVGRYPVVFTAADGTQKTAYTNVIYLKLRPVVLYVGQKWTPSDSFIRGLDQNDNPISVDDLRLVSDPILTDKVRDGQIVKFEYGDPVEVQETVSVVPNPDQPATTPETPVTTPEKPATTPKTPVTTPEKPATTPETPVTTPEKPVTTPEVPVTKPEQPATVAETPTPVDHPATPAQTPDVPVEPTTPTEPAQPATVANVTPNVPAQPVLTPTATAQPMTPVSSDRTWDPIELIMTDDDNGQIITTTEIQGYTGNWVYIGNVIPAGYHLAPGQSDWILLNDVTPQTVHLVADAVDQTSTAAAQTTVAPAATVAQQSVPATVVKEATAPTTKTTDETDQPAAAELPHTGELATTAAMGTGLALLTGLLSLFGLRRKQH</sequence>
<feature type="compositionally biased region" description="Low complexity" evidence="5">
    <location>
        <begin position="788"/>
        <end position="805"/>
    </location>
</feature>
<keyword evidence="2" id="KW-0964">Secreted</keyword>
<feature type="region of interest" description="Disordered" evidence="5">
    <location>
        <begin position="702"/>
        <end position="805"/>
    </location>
</feature>
<keyword evidence="6" id="KW-0472">Membrane</keyword>
<keyword evidence="3" id="KW-0732">Signal</keyword>
<evidence type="ECO:0000256" key="3">
    <source>
        <dbReference type="ARBA" id="ARBA00022729"/>
    </source>
</evidence>
<evidence type="ECO:0000313" key="9">
    <source>
        <dbReference type="Proteomes" id="UP000449209"/>
    </source>
</evidence>
<dbReference type="NCBIfam" id="TIGR01167">
    <property type="entry name" value="LPXTG_anchor"/>
    <property type="match status" value="1"/>
</dbReference>
<keyword evidence="6" id="KW-1133">Transmembrane helix</keyword>
<feature type="compositionally biased region" description="Low complexity" evidence="5">
    <location>
        <begin position="714"/>
        <end position="768"/>
    </location>
</feature>
<dbReference type="EMBL" id="WEZQ01000001">
    <property type="protein sequence ID" value="MYV16209.1"/>
    <property type="molecule type" value="Genomic_DNA"/>
</dbReference>
<evidence type="ECO:0000256" key="6">
    <source>
        <dbReference type="SAM" id="Phobius"/>
    </source>
</evidence>